<organism evidence="3 4">
    <name type="scientific">Paenibacillus sepulcri</name>
    <dbReference type="NCBI Taxonomy" id="359917"/>
    <lineage>
        <taxon>Bacteria</taxon>
        <taxon>Bacillati</taxon>
        <taxon>Bacillota</taxon>
        <taxon>Bacilli</taxon>
        <taxon>Bacillales</taxon>
        <taxon>Paenibacillaceae</taxon>
        <taxon>Paenibacillus</taxon>
    </lineage>
</organism>
<dbReference type="PRINTS" id="PR00081">
    <property type="entry name" value="GDHRDH"/>
</dbReference>
<proteinExistence type="inferred from homology"/>
<dbReference type="InterPro" id="IPR036291">
    <property type="entry name" value="NAD(P)-bd_dom_sf"/>
</dbReference>
<evidence type="ECO:0000256" key="1">
    <source>
        <dbReference type="ARBA" id="ARBA00006484"/>
    </source>
</evidence>
<keyword evidence="2" id="KW-0560">Oxidoreductase</keyword>
<gene>
    <name evidence="3" type="ORF">K0U00_00440</name>
</gene>
<dbReference type="SUPFAM" id="SSF51735">
    <property type="entry name" value="NAD(P)-binding Rossmann-fold domains"/>
    <property type="match status" value="1"/>
</dbReference>
<dbReference type="PANTHER" id="PTHR42760:SF133">
    <property type="entry name" value="3-OXOACYL-[ACYL-CARRIER-PROTEIN] REDUCTASE"/>
    <property type="match status" value="1"/>
</dbReference>
<reference evidence="3 4" key="1">
    <citation type="submission" date="2021-07" db="EMBL/GenBank/DDBJ databases">
        <title>Paenibacillus radiodurans sp. nov., isolated from the southeastern edge of Tengger Desert.</title>
        <authorList>
            <person name="Zhang G."/>
        </authorList>
    </citation>
    <scope>NUCLEOTIDE SEQUENCE [LARGE SCALE GENOMIC DNA]</scope>
    <source>
        <strain evidence="3 4">CCM 7311</strain>
    </source>
</reference>
<comment type="caution">
    <text evidence="3">The sequence shown here is derived from an EMBL/GenBank/DDBJ whole genome shotgun (WGS) entry which is preliminary data.</text>
</comment>
<dbReference type="Pfam" id="PF13561">
    <property type="entry name" value="adh_short_C2"/>
    <property type="match status" value="1"/>
</dbReference>
<dbReference type="EMBL" id="JAHZIK010000003">
    <property type="protein sequence ID" value="MBW7452507.1"/>
    <property type="molecule type" value="Genomic_DNA"/>
</dbReference>
<protein>
    <submittedName>
        <fullName evidence="3">SDR family oxidoreductase</fullName>
    </submittedName>
</protein>
<evidence type="ECO:0000256" key="2">
    <source>
        <dbReference type="ARBA" id="ARBA00023002"/>
    </source>
</evidence>
<dbReference type="Gene3D" id="3.40.50.720">
    <property type="entry name" value="NAD(P)-binding Rossmann-like Domain"/>
    <property type="match status" value="1"/>
</dbReference>
<evidence type="ECO:0000313" key="3">
    <source>
        <dbReference type="EMBL" id="MBW7452507.1"/>
    </source>
</evidence>
<evidence type="ECO:0000313" key="4">
    <source>
        <dbReference type="Proteomes" id="UP001519887"/>
    </source>
</evidence>
<dbReference type="Proteomes" id="UP001519887">
    <property type="component" value="Unassembled WGS sequence"/>
</dbReference>
<name>A0ABS7BV91_9BACL</name>
<keyword evidence="4" id="KW-1185">Reference proteome</keyword>
<comment type="similarity">
    <text evidence="1">Belongs to the short-chain dehydrogenases/reductases (SDR) family.</text>
</comment>
<dbReference type="InterPro" id="IPR002347">
    <property type="entry name" value="SDR_fam"/>
</dbReference>
<accession>A0ABS7BV91</accession>
<sequence length="274" mass="29531">MNQSFKGSFDLTGKTAIVTGALGIIGRRVCVGFAEFGANVMVVDLEESAAVEFADHLISTYDVKAAGIGCNVADPAQVACMVERSVSIMGGIHILHNNAASKSSDLDQFLAPFEEYSLEQWREVMSVNLDGMFLVAKEVGKQMIKQGEGGSIIQTASIYGIMAPDHRIYEGSYFMDRPITSPAVYAASKGGVIALSNYLSTYWSKHGIRVNTLTPGGVESGQNEEFRQKYSARVPLGRMAEADEMVGAVLYLASDASRYVTGHNIIVDGGLHVW</sequence>
<dbReference type="RefSeq" id="WP_210038985.1">
    <property type="nucleotide sequence ID" value="NZ_JBHLVU010000043.1"/>
</dbReference>
<dbReference type="PANTHER" id="PTHR42760">
    <property type="entry name" value="SHORT-CHAIN DEHYDROGENASES/REDUCTASES FAMILY MEMBER"/>
    <property type="match status" value="1"/>
</dbReference>